<evidence type="ECO:0000256" key="3">
    <source>
        <dbReference type="SAM" id="Phobius"/>
    </source>
</evidence>
<dbReference type="EMBL" id="BEXD01004406">
    <property type="protein sequence ID" value="GBC10687.1"/>
    <property type="molecule type" value="Genomic_DNA"/>
</dbReference>
<keyword evidence="3" id="KW-1133">Transmembrane helix</keyword>
<keyword evidence="3" id="KW-0472">Membrane</keyword>
<dbReference type="Gene3D" id="3.60.21.10">
    <property type="match status" value="1"/>
</dbReference>
<proteinExistence type="predicted"/>
<keyword evidence="1" id="KW-0732">Signal</keyword>
<organism evidence="5 7">
    <name type="scientific">Rhizophagus clarus</name>
    <dbReference type="NCBI Taxonomy" id="94130"/>
    <lineage>
        <taxon>Eukaryota</taxon>
        <taxon>Fungi</taxon>
        <taxon>Fungi incertae sedis</taxon>
        <taxon>Mucoromycota</taxon>
        <taxon>Glomeromycotina</taxon>
        <taxon>Glomeromycetes</taxon>
        <taxon>Glomerales</taxon>
        <taxon>Glomeraceae</taxon>
        <taxon>Rhizophagus</taxon>
    </lineage>
</organism>
<keyword evidence="3" id="KW-0812">Transmembrane</keyword>
<reference evidence="5 7" key="1">
    <citation type="submission" date="2017-11" db="EMBL/GenBank/DDBJ databases">
        <title>The genome of Rhizophagus clarus HR1 reveals common genetic basis of auxotrophy among arbuscular mycorrhizal fungi.</title>
        <authorList>
            <person name="Kobayashi Y."/>
        </authorList>
    </citation>
    <scope>NUCLEOTIDE SEQUENCE [LARGE SCALE GENOMIC DNA]</scope>
    <source>
        <strain evidence="5 7">HR1</strain>
    </source>
</reference>
<dbReference type="Proteomes" id="UP000247702">
    <property type="component" value="Unassembled WGS sequence"/>
</dbReference>
<keyword evidence="7" id="KW-1185">Reference proteome</keyword>
<dbReference type="PANTHER" id="PTHR10161:SF14">
    <property type="entry name" value="TARTRATE-RESISTANT ACID PHOSPHATASE TYPE 5"/>
    <property type="match status" value="1"/>
</dbReference>
<accession>A0A2Z6SQU0</accession>
<feature type="transmembrane region" description="Helical" evidence="3">
    <location>
        <begin position="12"/>
        <end position="35"/>
    </location>
</feature>
<dbReference type="EMBL" id="BLAL01000252">
    <property type="protein sequence ID" value="GES96518.1"/>
    <property type="molecule type" value="Genomic_DNA"/>
</dbReference>
<dbReference type="GO" id="GO:0016787">
    <property type="term" value="F:hydrolase activity"/>
    <property type="evidence" value="ECO:0007669"/>
    <property type="project" value="UniProtKB-KW"/>
</dbReference>
<evidence type="ECO:0000313" key="5">
    <source>
        <dbReference type="EMBL" id="GBC10687.1"/>
    </source>
</evidence>
<keyword evidence="2" id="KW-0378">Hydrolase</keyword>
<evidence type="ECO:0000313" key="7">
    <source>
        <dbReference type="Proteomes" id="UP000247702"/>
    </source>
</evidence>
<dbReference type="AlphaFoldDB" id="A0A2Z6SQU0"/>
<evidence type="ECO:0000259" key="4">
    <source>
        <dbReference type="Pfam" id="PF00149"/>
    </source>
</evidence>
<reference evidence="6" key="2">
    <citation type="submission" date="2019-10" db="EMBL/GenBank/DDBJ databases">
        <title>Conservation and host-specific expression of non-tandemly repeated heterogenous ribosome RNA gene in arbuscular mycorrhizal fungi.</title>
        <authorList>
            <person name="Maeda T."/>
            <person name="Kobayashi Y."/>
            <person name="Nakagawa T."/>
            <person name="Ezawa T."/>
            <person name="Yamaguchi K."/>
            <person name="Bino T."/>
            <person name="Nishimoto Y."/>
            <person name="Shigenobu S."/>
            <person name="Kawaguchi M."/>
        </authorList>
    </citation>
    <scope>NUCLEOTIDE SEQUENCE</scope>
    <source>
        <strain evidence="6">HR1</strain>
    </source>
</reference>
<evidence type="ECO:0000256" key="1">
    <source>
        <dbReference type="ARBA" id="ARBA00022729"/>
    </source>
</evidence>
<dbReference type="SUPFAM" id="SSF56300">
    <property type="entry name" value="Metallo-dependent phosphatases"/>
    <property type="match status" value="1"/>
</dbReference>
<sequence length="374" mass="42919">MFRTSKRPTPRCFYIVSLLLFISSLYITLSFGGLLPSIFGTSTIIYEETYSNAKTVDFLVIGDWGNAGKGRDLEHGSQANVSKAMEFIANQHDSKFIVNVGDNFYKRSAKDHQGILNVSDSKWEEIWLNVYNGTKLRKLPWYTVAGNHDWYTNITAQIEYSLTVDSRFFFPSLFYVRSSLFGKEMKTKAVWIHIDTNVFYYNVDTIVETKMEGLRINLLNFGLHTQQAIEDKLKWIEQRLIENQDADYIFVVGHHPLIGVCSQVNYMPRLLELLERYRVSAYFSGHNHVLEYKAPTKFSPVAFFISGAGCKTGYGCEGKDWGMPRGTFGFVHANIKEETMDFEFIDATKLNKQSAGEIVYSGTINSRLNWYPKI</sequence>
<dbReference type="InterPro" id="IPR004843">
    <property type="entry name" value="Calcineurin-like_PHP"/>
</dbReference>
<dbReference type="InterPro" id="IPR051558">
    <property type="entry name" value="Metallophosphoesterase_PAP"/>
</dbReference>
<evidence type="ECO:0000313" key="6">
    <source>
        <dbReference type="EMBL" id="GES96518.1"/>
    </source>
</evidence>
<gene>
    <name evidence="6" type="ORF">RCL2_002314900</name>
    <name evidence="5" type="ORF">RclHR1_09820006</name>
</gene>
<dbReference type="InterPro" id="IPR029052">
    <property type="entry name" value="Metallo-depent_PP-like"/>
</dbReference>
<dbReference type="PANTHER" id="PTHR10161">
    <property type="entry name" value="TARTRATE-RESISTANT ACID PHOSPHATASE TYPE 5"/>
    <property type="match status" value="1"/>
</dbReference>
<dbReference type="Pfam" id="PF00149">
    <property type="entry name" value="Metallophos"/>
    <property type="match status" value="1"/>
</dbReference>
<feature type="domain" description="Calcineurin-like phosphoesterase" evidence="4">
    <location>
        <begin position="58"/>
        <end position="289"/>
    </location>
</feature>
<comment type="caution">
    <text evidence="5">The sequence shown here is derived from an EMBL/GenBank/DDBJ whole genome shotgun (WGS) entry which is preliminary data.</text>
</comment>
<dbReference type="STRING" id="94130.A0A2Z6SQU0"/>
<dbReference type="OrthoDB" id="411211at2759"/>
<name>A0A2Z6SQU0_9GLOM</name>
<protein>
    <submittedName>
        <fullName evidence="6">Acid phosphatase</fullName>
    </submittedName>
</protein>
<dbReference type="Proteomes" id="UP000615446">
    <property type="component" value="Unassembled WGS sequence"/>
</dbReference>
<evidence type="ECO:0000256" key="2">
    <source>
        <dbReference type="ARBA" id="ARBA00022801"/>
    </source>
</evidence>